<organism evidence="3 4">
    <name type="scientific">Franzmannia pantelleriensis</name>
    <dbReference type="NCBI Taxonomy" id="48727"/>
    <lineage>
        <taxon>Bacteria</taxon>
        <taxon>Pseudomonadati</taxon>
        <taxon>Pseudomonadota</taxon>
        <taxon>Gammaproteobacteria</taxon>
        <taxon>Oceanospirillales</taxon>
        <taxon>Halomonadaceae</taxon>
        <taxon>Franzmannia</taxon>
    </lineage>
</organism>
<name>A0A1G9EI36_9GAMM</name>
<keyword evidence="1" id="KW-0472">Membrane</keyword>
<dbReference type="Pfam" id="PF07331">
    <property type="entry name" value="TctB"/>
    <property type="match status" value="1"/>
</dbReference>
<feature type="transmembrane region" description="Helical" evidence="1">
    <location>
        <begin position="125"/>
        <end position="147"/>
    </location>
</feature>
<dbReference type="EMBL" id="FNGH01000001">
    <property type="protein sequence ID" value="SDK75774.1"/>
    <property type="molecule type" value="Genomic_DNA"/>
</dbReference>
<dbReference type="STRING" id="48727.SAMN05192555_101121"/>
<evidence type="ECO:0000259" key="2">
    <source>
        <dbReference type="Pfam" id="PF07331"/>
    </source>
</evidence>
<reference evidence="4" key="1">
    <citation type="submission" date="2016-10" db="EMBL/GenBank/DDBJ databases">
        <authorList>
            <person name="Varghese N."/>
            <person name="Submissions S."/>
        </authorList>
    </citation>
    <scope>NUCLEOTIDE SEQUENCE [LARGE SCALE GENOMIC DNA]</scope>
    <source>
        <strain evidence="4">AAP</strain>
    </source>
</reference>
<gene>
    <name evidence="3" type="ORF">SAMN05192555_101121</name>
</gene>
<keyword evidence="4" id="KW-1185">Reference proteome</keyword>
<evidence type="ECO:0000313" key="4">
    <source>
        <dbReference type="Proteomes" id="UP000199107"/>
    </source>
</evidence>
<keyword evidence="1" id="KW-0812">Transmembrane</keyword>
<feature type="transmembrane region" description="Helical" evidence="1">
    <location>
        <begin position="12"/>
        <end position="30"/>
    </location>
</feature>
<dbReference type="RefSeq" id="WP_089656539.1">
    <property type="nucleotide sequence ID" value="NZ_FNGH01000001.1"/>
</dbReference>
<dbReference type="AlphaFoldDB" id="A0A1G9EI36"/>
<evidence type="ECO:0000313" key="3">
    <source>
        <dbReference type="EMBL" id="SDK75774.1"/>
    </source>
</evidence>
<dbReference type="Proteomes" id="UP000199107">
    <property type="component" value="Unassembled WGS sequence"/>
</dbReference>
<feature type="transmembrane region" description="Helical" evidence="1">
    <location>
        <begin position="86"/>
        <end position="119"/>
    </location>
</feature>
<accession>A0A1G9EI36</accession>
<dbReference type="OrthoDB" id="6167860at2"/>
<feature type="domain" description="DUF1468" evidence="2">
    <location>
        <begin position="17"/>
        <end position="152"/>
    </location>
</feature>
<dbReference type="InterPro" id="IPR009936">
    <property type="entry name" value="DUF1468"/>
</dbReference>
<proteinExistence type="predicted"/>
<feature type="transmembrane region" description="Helical" evidence="1">
    <location>
        <begin position="42"/>
        <end position="65"/>
    </location>
</feature>
<sequence length="156" mass="16759">MATSTRRHGFPLGSVLFSLSLAAVFGYYAHGVHAAARGVTDWLLIVPAAGIGITALLTIVGTKVIDWYRQRHVSAAAEDDPSALPALLFMGLLAVYVAAIPIIGFDLGSLLFLCLALYLQGERRWWVIIGFGVVVSATIVLLFIELLGIRLPTLLL</sequence>
<protein>
    <submittedName>
        <fullName evidence="3">Putative tricarboxylic transport membrane protein</fullName>
    </submittedName>
</protein>
<keyword evidence="1" id="KW-1133">Transmembrane helix</keyword>
<evidence type="ECO:0000256" key="1">
    <source>
        <dbReference type="SAM" id="Phobius"/>
    </source>
</evidence>